<dbReference type="PROSITE" id="PS50082">
    <property type="entry name" value="WD_REPEATS_2"/>
    <property type="match status" value="7"/>
</dbReference>
<evidence type="ECO:0000256" key="3">
    <source>
        <dbReference type="PROSITE-ProRule" id="PRU00221"/>
    </source>
</evidence>
<feature type="repeat" description="WD" evidence="3">
    <location>
        <begin position="887"/>
        <end position="918"/>
    </location>
</feature>
<evidence type="ECO:0000256" key="4">
    <source>
        <dbReference type="SAM" id="Phobius"/>
    </source>
</evidence>
<dbReference type="InterPro" id="IPR020472">
    <property type="entry name" value="WD40_PAC1"/>
</dbReference>
<accession>A0A1C5HYH1</accession>
<feature type="repeat" description="WD" evidence="3">
    <location>
        <begin position="1008"/>
        <end position="1049"/>
    </location>
</feature>
<dbReference type="InterPro" id="IPR036322">
    <property type="entry name" value="WD40_repeat_dom_sf"/>
</dbReference>
<dbReference type="PRINTS" id="PR00320">
    <property type="entry name" value="GPROTEINBRPT"/>
</dbReference>
<keyword evidence="4" id="KW-0812">Transmembrane</keyword>
<dbReference type="InterPro" id="IPR009003">
    <property type="entry name" value="Peptidase_S1_PA"/>
</dbReference>
<feature type="repeat" description="WD" evidence="3">
    <location>
        <begin position="1233"/>
        <end position="1274"/>
    </location>
</feature>
<dbReference type="CDD" id="cd00200">
    <property type="entry name" value="WD40"/>
    <property type="match status" value="2"/>
</dbReference>
<feature type="repeat" description="WD" evidence="3">
    <location>
        <begin position="761"/>
        <end position="791"/>
    </location>
</feature>
<dbReference type="PANTHER" id="PTHR19879">
    <property type="entry name" value="TRANSCRIPTION INITIATION FACTOR TFIID"/>
    <property type="match status" value="1"/>
</dbReference>
<name>A0A1C5HYH1_9ACTN</name>
<dbReference type="EMBL" id="FMDN01000006">
    <property type="protein sequence ID" value="SCG50661.1"/>
    <property type="molecule type" value="Genomic_DNA"/>
</dbReference>
<feature type="repeat" description="WD" evidence="3">
    <location>
        <begin position="919"/>
        <end position="960"/>
    </location>
</feature>
<evidence type="ECO:0000313" key="7">
    <source>
        <dbReference type="Proteomes" id="UP000199408"/>
    </source>
</evidence>
<dbReference type="InterPro" id="IPR027417">
    <property type="entry name" value="P-loop_NTPase"/>
</dbReference>
<dbReference type="InterPro" id="IPR001680">
    <property type="entry name" value="WD40_rpt"/>
</dbReference>
<evidence type="ECO:0000313" key="6">
    <source>
        <dbReference type="EMBL" id="SCG50661.1"/>
    </source>
</evidence>
<dbReference type="SUPFAM" id="SSF52540">
    <property type="entry name" value="P-loop containing nucleoside triphosphate hydrolases"/>
    <property type="match status" value="1"/>
</dbReference>
<dbReference type="InterPro" id="IPR015943">
    <property type="entry name" value="WD40/YVTN_repeat-like_dom_sf"/>
</dbReference>
<dbReference type="PROSITE" id="PS50294">
    <property type="entry name" value="WD_REPEATS_REGION"/>
    <property type="match status" value="5"/>
</dbReference>
<dbReference type="SMART" id="SM00320">
    <property type="entry name" value="WD40"/>
    <property type="match status" value="11"/>
</dbReference>
<feature type="repeat" description="WD" evidence="3">
    <location>
        <begin position="1084"/>
        <end position="1125"/>
    </location>
</feature>
<dbReference type="Pfam" id="PF20703">
    <property type="entry name" value="nSTAND1"/>
    <property type="match status" value="1"/>
</dbReference>
<organism evidence="6 7">
    <name type="scientific">Micromonospora halophytica</name>
    <dbReference type="NCBI Taxonomy" id="47864"/>
    <lineage>
        <taxon>Bacteria</taxon>
        <taxon>Bacillati</taxon>
        <taxon>Actinomycetota</taxon>
        <taxon>Actinomycetes</taxon>
        <taxon>Micromonosporales</taxon>
        <taxon>Micromonosporaceae</taxon>
        <taxon>Micromonospora</taxon>
    </lineage>
</organism>
<feature type="repeat" description="WD" evidence="3">
    <location>
        <begin position="1276"/>
        <end position="1318"/>
    </location>
</feature>
<dbReference type="SUPFAM" id="SSF50969">
    <property type="entry name" value="YVTN repeat-like/Quinoprotein amine dehydrogenase"/>
    <property type="match status" value="1"/>
</dbReference>
<keyword evidence="4" id="KW-0472">Membrane</keyword>
<evidence type="ECO:0000256" key="1">
    <source>
        <dbReference type="ARBA" id="ARBA00022574"/>
    </source>
</evidence>
<protein>
    <submittedName>
        <fullName evidence="6">WD40 repeat</fullName>
    </submittedName>
</protein>
<dbReference type="SUPFAM" id="SSF50494">
    <property type="entry name" value="Trypsin-like serine proteases"/>
    <property type="match status" value="1"/>
</dbReference>
<dbReference type="InterPro" id="IPR019775">
    <property type="entry name" value="WD40_repeat_CS"/>
</dbReference>
<keyword evidence="1 3" id="KW-0853">WD repeat</keyword>
<evidence type="ECO:0000256" key="2">
    <source>
        <dbReference type="ARBA" id="ARBA00022737"/>
    </source>
</evidence>
<dbReference type="SUPFAM" id="SSF50978">
    <property type="entry name" value="WD40 repeat-like"/>
    <property type="match status" value="2"/>
</dbReference>
<keyword evidence="2" id="KW-0677">Repeat</keyword>
<gene>
    <name evidence="6" type="ORF">GA0070560_106207</name>
</gene>
<feature type="domain" description="Novel STAND NTPase 1" evidence="5">
    <location>
        <begin position="192"/>
        <end position="601"/>
    </location>
</feature>
<reference evidence="7" key="1">
    <citation type="submission" date="2016-06" db="EMBL/GenBank/DDBJ databases">
        <authorList>
            <person name="Varghese N."/>
        </authorList>
    </citation>
    <scope>NUCLEOTIDE SEQUENCE [LARGE SCALE GENOMIC DNA]</scope>
    <source>
        <strain evidence="7">DSM 43171</strain>
    </source>
</reference>
<keyword evidence="7" id="KW-1185">Reference proteome</keyword>
<dbReference type="STRING" id="47864.GA0070560_106207"/>
<feature type="transmembrane region" description="Helical" evidence="4">
    <location>
        <begin position="660"/>
        <end position="679"/>
    </location>
</feature>
<sequence>MFVTAWHVLRNIDAGTADAGDIDGVVQVDPLAGGGGFAARIINVDRVHDLGVLRAESRLPAVVPGVAATDGVGLRAEVVVTGSVDLPDYQEYRFLDAPGHWAGGTTRDGVRLGRLTASAVMRGMSGAPVRGVDGMVVGVVSARYNTNDSWGRDTVWVARTEDLAPLLRDVGVELRAWEKAEYPEPPIPGICPYPGLSAFAAGQAEWFFGREELTAKLVHRLVAAKDRGLPLLVVGVSGSGKSSLLRAGLMPALSRGDLPIPGSADWPQVRLTPGSRPLTELVSHMAVLAGSSVGTSVDEVRDDPVRFAALARQAALADASRKGLDVAGPVVLIVDQFEEIFTLCRDAAERAAFIAALRAAAVSVADDETTPSALVLASLRTDFFSSCAQEPGLAEILQDNQFLVGPMRISELRSVVEGPAAVVGLGVERGLVDRVLEDVVDAAGHQPGTLPLLAYALAATWNKRRGNTMALASYQESGGVRGAISETAEKLFTSMSEPEQHIVRRLLLAMVAVGDGVDDTRRRVPKSELTGGDDDSVTVLNRLVATRLVAVDKDTVEIAHEALLRAWPRLTSWLSEDRTGLVVHRRLTDATNDWLNLDRDDGSLYQGARLAVLRAWLDERDDRVANLTDAEREFVAASEAAEESAHETVRRNNRRLRRGVVALAFLLVAAVVAGGLAVWQQRVADGQRYRAEQQRAVALSRLYSSESLTARDADPHRSLLLAIAAWQVAPTEESRGAILSAQSIPYRGVLGPVEARLFDTALSPDGTLAALAATDGSVTLWDTESHRQVAELTGTDGGLPIVEFSPDGNILGTAHSTERAEHRLRLWDVRTRKLIRSLPGDALSMAFSQDGTSLATASRNEPTIVLWEVASGRRVRSYDKGGAAFGVALSPDGSLLAAGGGNNSVQVWQTATGRRVAVLAGHEKYVTSADFSPNGRLLASGSADGTVRLWDVRNGRAAGVPILRPPGGNEFIKEAEFSPDGRHVIAGLSRSKSVQWWRVVDGATVRSFVGHTEGVASVGFSRDGHAVLSGSLDRSAILWRAQTNVLDQSHAPTAVAFSPDRRLLAFPRGKVVTLWDMTRRSVVRELNTGVINSLSFRPDSAELATAGADGTVRLWNVASGQAGRPGAIGDGMVPYSVRYSPDSRAVVAHGGPSREAIDSGDAKVVRFRLMRWDLSNPDSPPVRITYEPEDVTRDPYPGGQIAFSPDGSLIAVPLSNGTIELRDPRTGDLVDTLDGRHGFATAVAFNQDGTILASGGSDRNLRLWDVSSRKELGGALSGHSGAIRGVGFLPDGDTLASVSDYDMSLRLWDVSAQKPLATVRTSTSLDGLAVQPGTGLIAMAGVHSQINIVDPDPDRVVSDACSALRGTQMVAEAWRATGNDPDQAPRC</sequence>
<evidence type="ECO:0000259" key="5">
    <source>
        <dbReference type="Pfam" id="PF20703"/>
    </source>
</evidence>
<dbReference type="Gene3D" id="2.130.10.10">
    <property type="entry name" value="YVTN repeat-like/Quinoprotein amine dehydrogenase"/>
    <property type="match status" value="5"/>
</dbReference>
<dbReference type="InterPro" id="IPR011044">
    <property type="entry name" value="Quino_amine_DH_bsu"/>
</dbReference>
<dbReference type="PROSITE" id="PS00678">
    <property type="entry name" value="WD_REPEATS_1"/>
    <property type="match status" value="4"/>
</dbReference>
<dbReference type="InterPro" id="IPR049052">
    <property type="entry name" value="nSTAND1"/>
</dbReference>
<dbReference type="PANTHER" id="PTHR19879:SF9">
    <property type="entry name" value="TRANSCRIPTION INITIATION FACTOR TFIID SUBUNIT 5"/>
    <property type="match status" value="1"/>
</dbReference>
<dbReference type="Proteomes" id="UP000199408">
    <property type="component" value="Unassembled WGS sequence"/>
</dbReference>
<proteinExistence type="predicted"/>
<keyword evidence="4" id="KW-1133">Transmembrane helix</keyword>
<dbReference type="Pfam" id="PF00400">
    <property type="entry name" value="WD40"/>
    <property type="match status" value="6"/>
</dbReference>